<comment type="caution">
    <text evidence="1">The sequence shown here is derived from an EMBL/GenBank/DDBJ whole genome shotgun (WGS) entry which is preliminary data.</text>
</comment>
<protein>
    <submittedName>
        <fullName evidence="1">Uncharacterized protein</fullName>
    </submittedName>
</protein>
<dbReference type="EMBL" id="LIAE01008242">
    <property type="protein sequence ID" value="PAV74998.1"/>
    <property type="molecule type" value="Genomic_DNA"/>
</dbReference>
<name>A0A2A2KMA4_9BILA</name>
<proteinExistence type="predicted"/>
<organism evidence="1 2">
    <name type="scientific">Diploscapter pachys</name>
    <dbReference type="NCBI Taxonomy" id="2018661"/>
    <lineage>
        <taxon>Eukaryota</taxon>
        <taxon>Metazoa</taxon>
        <taxon>Ecdysozoa</taxon>
        <taxon>Nematoda</taxon>
        <taxon>Chromadorea</taxon>
        <taxon>Rhabditida</taxon>
        <taxon>Rhabditina</taxon>
        <taxon>Rhabditomorpha</taxon>
        <taxon>Rhabditoidea</taxon>
        <taxon>Rhabditidae</taxon>
        <taxon>Diploscapter</taxon>
    </lineage>
</organism>
<dbReference type="AlphaFoldDB" id="A0A2A2KMA4"/>
<dbReference type="Proteomes" id="UP000218231">
    <property type="component" value="Unassembled WGS sequence"/>
</dbReference>
<evidence type="ECO:0000313" key="1">
    <source>
        <dbReference type="EMBL" id="PAV74998.1"/>
    </source>
</evidence>
<keyword evidence="2" id="KW-1185">Reference proteome</keyword>
<reference evidence="1 2" key="1">
    <citation type="journal article" date="2017" name="Curr. Biol.">
        <title>Genome architecture and evolution of a unichromosomal asexual nematode.</title>
        <authorList>
            <person name="Fradin H."/>
            <person name="Zegar C."/>
            <person name="Gutwein M."/>
            <person name="Lucas J."/>
            <person name="Kovtun M."/>
            <person name="Corcoran D."/>
            <person name="Baugh L.R."/>
            <person name="Kiontke K."/>
            <person name="Gunsalus K."/>
            <person name="Fitch D.H."/>
            <person name="Piano F."/>
        </authorList>
    </citation>
    <scope>NUCLEOTIDE SEQUENCE [LARGE SCALE GENOMIC DNA]</scope>
    <source>
        <strain evidence="1">PF1309</strain>
    </source>
</reference>
<gene>
    <name evidence="1" type="ORF">WR25_25005</name>
</gene>
<accession>A0A2A2KMA4</accession>
<evidence type="ECO:0000313" key="2">
    <source>
        <dbReference type="Proteomes" id="UP000218231"/>
    </source>
</evidence>
<sequence length="85" mass="9596">MMLIDAVGAIAILQLNRSITPTTLSRKRITSSMKTLSSFHSSHVSRLSDDRQQTAVRSLPRWSRPVGSVISEHRFDVETFSPRSR</sequence>